<gene>
    <name evidence="1" type="ORF">FHR33_009717</name>
</gene>
<organism evidence="1 2">
    <name type="scientific">Nonomuraea dietziae</name>
    <dbReference type="NCBI Taxonomy" id="65515"/>
    <lineage>
        <taxon>Bacteria</taxon>
        <taxon>Bacillati</taxon>
        <taxon>Actinomycetota</taxon>
        <taxon>Actinomycetes</taxon>
        <taxon>Streptosporangiales</taxon>
        <taxon>Streptosporangiaceae</taxon>
        <taxon>Nonomuraea</taxon>
    </lineage>
</organism>
<comment type="caution">
    <text evidence="1">The sequence shown here is derived from an EMBL/GenBank/DDBJ whole genome shotgun (WGS) entry which is preliminary data.</text>
</comment>
<keyword evidence="2" id="KW-1185">Reference proteome</keyword>
<evidence type="ECO:0000313" key="2">
    <source>
        <dbReference type="Proteomes" id="UP000579945"/>
    </source>
</evidence>
<evidence type="ECO:0000313" key="1">
    <source>
        <dbReference type="EMBL" id="MBB3733764.1"/>
    </source>
</evidence>
<dbReference type="InterPro" id="IPR049978">
    <property type="entry name" value="SCO6880-like"/>
</dbReference>
<protein>
    <submittedName>
        <fullName evidence="1">Head-tail adaptor</fullName>
    </submittedName>
</protein>
<dbReference type="AlphaFoldDB" id="A0A7W5YUN2"/>
<dbReference type="Proteomes" id="UP000579945">
    <property type="component" value="Unassembled WGS sequence"/>
</dbReference>
<dbReference type="NCBIfam" id="NF042935">
    <property type="entry name" value="SCO6880_fam"/>
    <property type="match status" value="1"/>
</dbReference>
<sequence>MPNAVAEVLRSLGGLAVSAAGAEVLRRASATDLIRIVRTAYDTDAESVSADWDKLRWADARPEHARDRYDTYQHEGSHSMSWVLLEAPRQRVSHDVLLSLLSPGQYRRRVTLTYRTLPRDVAGALLEQEVNAAAVREEYKRRTRRDATARDRADANRAARAAIEEAHGAGLVQWSLYVTTTAPTRAELAQARREVEQAAGHARLKLRLAYGGQASAFAAGLPCGVYPGDQ</sequence>
<dbReference type="EMBL" id="JACIBV010000003">
    <property type="protein sequence ID" value="MBB3733764.1"/>
    <property type="molecule type" value="Genomic_DNA"/>
</dbReference>
<accession>A0A7W5YUN2</accession>
<name>A0A7W5YUN2_9ACTN</name>
<reference evidence="1 2" key="1">
    <citation type="submission" date="2020-08" db="EMBL/GenBank/DDBJ databases">
        <title>Sequencing the genomes of 1000 actinobacteria strains.</title>
        <authorList>
            <person name="Klenk H.-P."/>
        </authorList>
    </citation>
    <scope>NUCLEOTIDE SEQUENCE [LARGE SCALE GENOMIC DNA]</scope>
    <source>
        <strain evidence="1 2">DSM 44320</strain>
    </source>
</reference>
<proteinExistence type="predicted"/>